<dbReference type="OrthoDB" id="846285at2759"/>
<dbReference type="Proteomes" id="UP000657918">
    <property type="component" value="Chromosome 11"/>
</dbReference>
<dbReference type="GO" id="GO:0045735">
    <property type="term" value="F:nutrient reservoir activity"/>
    <property type="evidence" value="ECO:0007669"/>
    <property type="project" value="InterPro"/>
</dbReference>
<dbReference type="EMBL" id="JADGMS010000011">
    <property type="protein sequence ID" value="KAF9672952.1"/>
    <property type="molecule type" value="Genomic_DNA"/>
</dbReference>
<organism evidence="4 5">
    <name type="scientific">Salix dunnii</name>
    <dbReference type="NCBI Taxonomy" id="1413687"/>
    <lineage>
        <taxon>Eukaryota</taxon>
        <taxon>Viridiplantae</taxon>
        <taxon>Streptophyta</taxon>
        <taxon>Embryophyta</taxon>
        <taxon>Tracheophyta</taxon>
        <taxon>Spermatophyta</taxon>
        <taxon>Magnoliopsida</taxon>
        <taxon>eudicotyledons</taxon>
        <taxon>Gunneridae</taxon>
        <taxon>Pentapetalae</taxon>
        <taxon>rosids</taxon>
        <taxon>fabids</taxon>
        <taxon>Malpighiales</taxon>
        <taxon>Salicaceae</taxon>
        <taxon>Saliceae</taxon>
        <taxon>Salix</taxon>
    </lineage>
</organism>
<evidence type="ECO:0000313" key="4">
    <source>
        <dbReference type="EMBL" id="KAF9672952.1"/>
    </source>
</evidence>
<protein>
    <recommendedName>
        <fullName evidence="6">Bifunctional inhibitor/plant lipid transfer protein/seed storage helical domain-containing protein</fullName>
    </recommendedName>
</protein>
<dbReference type="PANTHER" id="PTHR35496">
    <property type="entry name" value="2S SEED STORAGE PROTEIN 1-RELATED"/>
    <property type="match status" value="1"/>
</dbReference>
<keyword evidence="2" id="KW-0732">Signal</keyword>
<evidence type="ECO:0000256" key="2">
    <source>
        <dbReference type="ARBA" id="ARBA00022729"/>
    </source>
</evidence>
<dbReference type="InterPro" id="IPR000617">
    <property type="entry name" value="Napin/2SS/CON"/>
</dbReference>
<comment type="similarity">
    <text evidence="1">Belongs to the 2S seed storage albumins family.</text>
</comment>
<gene>
    <name evidence="4" type="ORF">SADUNF_Sadunf11G0097800</name>
</gene>
<name>A0A835MND0_9ROSI</name>
<comment type="caution">
    <text evidence="4">The sequence shown here is derived from an EMBL/GenBank/DDBJ whole genome shotgun (WGS) entry which is preliminary data.</text>
</comment>
<evidence type="ECO:0008006" key="6">
    <source>
        <dbReference type="Google" id="ProtNLM"/>
    </source>
</evidence>
<evidence type="ECO:0000256" key="3">
    <source>
        <dbReference type="ARBA" id="ARBA00023157"/>
    </source>
</evidence>
<keyword evidence="5" id="KW-1185">Reference proteome</keyword>
<accession>A0A835MND0</accession>
<evidence type="ECO:0000256" key="1">
    <source>
        <dbReference type="ARBA" id="ARBA00008262"/>
    </source>
</evidence>
<reference evidence="4 5" key="1">
    <citation type="submission" date="2020-10" db="EMBL/GenBank/DDBJ databases">
        <title>Plant Genome Project.</title>
        <authorList>
            <person name="Zhang R.-G."/>
        </authorList>
    </citation>
    <scope>NUCLEOTIDE SEQUENCE [LARGE SCALE GENOMIC DNA]</scope>
    <source>
        <strain evidence="4">FAFU-HL-1</strain>
        <tissue evidence="4">Leaf</tissue>
    </source>
</reference>
<evidence type="ECO:0000313" key="5">
    <source>
        <dbReference type="Proteomes" id="UP000657918"/>
    </source>
</evidence>
<dbReference type="SUPFAM" id="SSF47699">
    <property type="entry name" value="Bifunctional inhibitor/lipid-transfer protein/seed storage 2S albumin"/>
    <property type="match status" value="1"/>
</dbReference>
<dbReference type="AlphaFoldDB" id="A0A835MND0"/>
<keyword evidence="3" id="KW-1015">Disulfide bond</keyword>
<dbReference type="Gene3D" id="1.10.110.10">
    <property type="entry name" value="Plant lipid-transfer and hydrophobic proteins"/>
    <property type="match status" value="1"/>
</dbReference>
<sequence length="256" mass="29264">MITSFIHQNPSTVPFSSKMARFFIVAAALATLLLALIANASSYRTTVTTVEFDDQSVRRRSGSCQEQIQRVEMGSCEQYVSESRPRLALRGSHSSRGDQGRVQECCEQMRQVDRRCQCDALRSMIEEQTRQQRPEQEETQELARNQVHSLVEWLVSGLCQHLSHQAVLLGLCFFINYHIHIANWQEITTHFPGTSSLALTCHLLHYNGLASKRFTAKDDWKWTGKIARRVISAHAVARYNSSTKDHPNTIYRLLKN</sequence>
<dbReference type="CDD" id="cd00261">
    <property type="entry name" value="AAI_SS"/>
    <property type="match status" value="1"/>
</dbReference>
<proteinExistence type="inferred from homology"/>
<dbReference type="InterPro" id="IPR036312">
    <property type="entry name" value="Bifun_inhib/LTP/seed_sf"/>
</dbReference>
<dbReference type="PANTHER" id="PTHR35496:SF20">
    <property type="entry name" value="2S SEED STORAGE PROTEIN 1-RELATED"/>
    <property type="match status" value="1"/>
</dbReference>